<dbReference type="Pfam" id="PF00498">
    <property type="entry name" value="FHA"/>
    <property type="match status" value="1"/>
</dbReference>
<proteinExistence type="predicted"/>
<dbReference type="SUPFAM" id="SSF49879">
    <property type="entry name" value="SMAD/FHA domain"/>
    <property type="match status" value="1"/>
</dbReference>
<keyword evidence="4" id="KW-1185">Reference proteome</keyword>
<dbReference type="InterPro" id="IPR008984">
    <property type="entry name" value="SMAD_FHA_dom_sf"/>
</dbReference>
<dbReference type="InterPro" id="IPR000253">
    <property type="entry name" value="FHA_dom"/>
</dbReference>
<feature type="region of interest" description="Disordered" evidence="1">
    <location>
        <begin position="235"/>
        <end position="259"/>
    </location>
</feature>
<feature type="compositionally biased region" description="Basic residues" evidence="1">
    <location>
        <begin position="244"/>
        <end position="255"/>
    </location>
</feature>
<reference evidence="3" key="1">
    <citation type="submission" date="2023-06" db="EMBL/GenBank/DDBJ databases">
        <authorList>
            <person name="Delattre M."/>
        </authorList>
    </citation>
    <scope>NUCLEOTIDE SEQUENCE</scope>
    <source>
        <strain evidence="3">AF72</strain>
    </source>
</reference>
<organism evidence="3 4">
    <name type="scientific">Mesorhabditis spiculigera</name>
    <dbReference type="NCBI Taxonomy" id="96644"/>
    <lineage>
        <taxon>Eukaryota</taxon>
        <taxon>Metazoa</taxon>
        <taxon>Ecdysozoa</taxon>
        <taxon>Nematoda</taxon>
        <taxon>Chromadorea</taxon>
        <taxon>Rhabditida</taxon>
        <taxon>Rhabditina</taxon>
        <taxon>Rhabditomorpha</taxon>
        <taxon>Rhabditoidea</taxon>
        <taxon>Rhabditidae</taxon>
        <taxon>Mesorhabditinae</taxon>
        <taxon>Mesorhabditis</taxon>
    </lineage>
</organism>
<sequence length="302" mass="33510">MQGLSTMLSPLKDQQTRNEEVAIQAERQRKVLERQRLLAKLKETYVKTHLRNMKSVDGLMHIREGTLGKLMKNKHEDLDKLAKAYIAKLEQVIKNEERLQNFVWTAPDWAKLPEQGKWSLQLSDDRVLLGNFELGVPSNGTYFTFGRGGACDFVIPDPTVSFLHGVLYFGRDSENDKDVWHYTDLGSSFGSKVNGNLVLEYEDVNLSIGGLVEFGGAHGPKKGYRLQGPIDSKGQDGVIPQHLSKGKAGKTKKSSKPCLTDLPMKQSRISCPTIGDQNSVGAEVAEITETVKDIKNDAAEAP</sequence>
<dbReference type="AlphaFoldDB" id="A0AA36D699"/>
<dbReference type="CDD" id="cd00060">
    <property type="entry name" value="FHA"/>
    <property type="match status" value="1"/>
</dbReference>
<evidence type="ECO:0000313" key="3">
    <source>
        <dbReference type="EMBL" id="CAJ0581516.1"/>
    </source>
</evidence>
<dbReference type="Proteomes" id="UP001177023">
    <property type="component" value="Unassembled WGS sequence"/>
</dbReference>
<gene>
    <name evidence="3" type="ORF">MSPICULIGERA_LOCUS19673</name>
</gene>
<dbReference type="SMART" id="SM00240">
    <property type="entry name" value="FHA"/>
    <property type="match status" value="1"/>
</dbReference>
<protein>
    <recommendedName>
        <fullName evidence="2">FHA domain-containing protein</fullName>
    </recommendedName>
</protein>
<accession>A0AA36D699</accession>
<dbReference type="Gene3D" id="2.60.200.20">
    <property type="match status" value="1"/>
</dbReference>
<dbReference type="PROSITE" id="PS50006">
    <property type="entry name" value="FHA_DOMAIN"/>
    <property type="match status" value="1"/>
</dbReference>
<feature type="non-terminal residue" evidence="3">
    <location>
        <position position="1"/>
    </location>
</feature>
<dbReference type="EMBL" id="CATQJA010002663">
    <property type="protein sequence ID" value="CAJ0581516.1"/>
    <property type="molecule type" value="Genomic_DNA"/>
</dbReference>
<name>A0AA36D699_9BILA</name>
<feature type="domain" description="FHA" evidence="2">
    <location>
        <begin position="143"/>
        <end position="198"/>
    </location>
</feature>
<comment type="caution">
    <text evidence="3">The sequence shown here is derived from an EMBL/GenBank/DDBJ whole genome shotgun (WGS) entry which is preliminary data.</text>
</comment>
<dbReference type="PANTHER" id="PTHR23308">
    <property type="entry name" value="NUCLEAR INHIBITOR OF PROTEIN PHOSPHATASE-1"/>
    <property type="match status" value="1"/>
</dbReference>
<dbReference type="InterPro" id="IPR050923">
    <property type="entry name" value="Cell_Proc_Reg/RNA_Proc"/>
</dbReference>
<evidence type="ECO:0000259" key="2">
    <source>
        <dbReference type="PROSITE" id="PS50006"/>
    </source>
</evidence>
<evidence type="ECO:0000313" key="4">
    <source>
        <dbReference type="Proteomes" id="UP001177023"/>
    </source>
</evidence>
<evidence type="ECO:0000256" key="1">
    <source>
        <dbReference type="SAM" id="MobiDB-lite"/>
    </source>
</evidence>